<feature type="transmembrane region" description="Helical" evidence="9">
    <location>
        <begin position="180"/>
        <end position="203"/>
    </location>
</feature>
<accession>A0A9D4TQ69</accession>
<dbReference type="Proteomes" id="UP001055712">
    <property type="component" value="Unassembled WGS sequence"/>
</dbReference>
<comment type="similarity">
    <text evidence="1">Belongs to the carotenoid oxygenase family.</text>
</comment>
<dbReference type="GO" id="GO:0010436">
    <property type="term" value="F:carotenoid dioxygenase activity"/>
    <property type="evidence" value="ECO:0007669"/>
    <property type="project" value="TreeGrafter"/>
</dbReference>
<comment type="catalytic activity">
    <reaction evidence="6">
        <text>all-trans-zeaxanthin + 2 O2 = 4,9-dimethyldodeca-2,4,6,8,10-pentaenedial + 2 (3R)-hydroxy-beta-ionone</text>
        <dbReference type="Rhea" id="RHEA:26393"/>
        <dbReference type="ChEBI" id="CHEBI:15379"/>
        <dbReference type="ChEBI" id="CHEBI:27547"/>
        <dbReference type="ChEBI" id="CHEBI:53171"/>
        <dbReference type="ChEBI" id="CHEBI:53173"/>
        <dbReference type="EC" id="1.14.99.n4"/>
    </reaction>
</comment>
<keyword evidence="3" id="KW-0560">Oxidoreductase</keyword>
<evidence type="ECO:0000256" key="9">
    <source>
        <dbReference type="SAM" id="Phobius"/>
    </source>
</evidence>
<dbReference type="PANTHER" id="PTHR10543:SF89">
    <property type="entry name" value="CAROTENOID 9,10(9',10')-CLEAVAGE DIOXYGENASE 1"/>
    <property type="match status" value="1"/>
</dbReference>
<dbReference type="GO" id="GO:0046872">
    <property type="term" value="F:metal ion binding"/>
    <property type="evidence" value="ECO:0007669"/>
    <property type="project" value="UniProtKB-KW"/>
</dbReference>
<keyword evidence="4 7" id="KW-0408">Iron</keyword>
<keyword evidence="9" id="KW-0472">Membrane</keyword>
<evidence type="ECO:0000256" key="3">
    <source>
        <dbReference type="ARBA" id="ARBA00023002"/>
    </source>
</evidence>
<evidence type="ECO:0000256" key="5">
    <source>
        <dbReference type="ARBA" id="ARBA00039084"/>
    </source>
</evidence>
<feature type="compositionally biased region" description="Low complexity" evidence="8">
    <location>
        <begin position="305"/>
        <end position="317"/>
    </location>
</feature>
<feature type="binding site" evidence="7">
    <location>
        <position position="601"/>
    </location>
    <ligand>
        <name>Fe cation</name>
        <dbReference type="ChEBI" id="CHEBI:24875"/>
        <note>catalytic</note>
    </ligand>
</feature>
<reference evidence="10" key="2">
    <citation type="submission" date="2020-11" db="EMBL/GenBank/DDBJ databases">
        <authorList>
            <person name="Cecchin M."/>
            <person name="Marcolungo L."/>
            <person name="Rossato M."/>
            <person name="Girolomoni L."/>
            <person name="Cosentino E."/>
            <person name="Cuine S."/>
            <person name="Li-Beisson Y."/>
            <person name="Delledonne M."/>
            <person name="Ballottari M."/>
        </authorList>
    </citation>
    <scope>NUCLEOTIDE SEQUENCE</scope>
    <source>
        <strain evidence="10">211/11P</strain>
        <tissue evidence="10">Whole cell</tissue>
    </source>
</reference>
<feature type="transmembrane region" description="Helical" evidence="9">
    <location>
        <begin position="70"/>
        <end position="88"/>
    </location>
</feature>
<keyword evidence="9" id="KW-0812">Transmembrane</keyword>
<evidence type="ECO:0000256" key="7">
    <source>
        <dbReference type="PIRSR" id="PIRSR604294-1"/>
    </source>
</evidence>
<evidence type="ECO:0000256" key="8">
    <source>
        <dbReference type="SAM" id="MobiDB-lite"/>
    </source>
</evidence>
<feature type="binding site" evidence="7">
    <location>
        <position position="552"/>
    </location>
    <ligand>
        <name>Fe cation</name>
        <dbReference type="ChEBI" id="CHEBI:24875"/>
        <note>catalytic</note>
    </ligand>
</feature>
<evidence type="ECO:0000256" key="2">
    <source>
        <dbReference type="ARBA" id="ARBA00022723"/>
    </source>
</evidence>
<organism evidence="10 11">
    <name type="scientific">Chlorella vulgaris</name>
    <name type="common">Green alga</name>
    <dbReference type="NCBI Taxonomy" id="3077"/>
    <lineage>
        <taxon>Eukaryota</taxon>
        <taxon>Viridiplantae</taxon>
        <taxon>Chlorophyta</taxon>
        <taxon>core chlorophytes</taxon>
        <taxon>Trebouxiophyceae</taxon>
        <taxon>Chlorellales</taxon>
        <taxon>Chlorellaceae</taxon>
        <taxon>Chlorella clade</taxon>
        <taxon>Chlorella</taxon>
    </lineage>
</organism>
<dbReference type="OrthoDB" id="1069523at2759"/>
<dbReference type="PANTHER" id="PTHR10543">
    <property type="entry name" value="BETA-CAROTENE DIOXYGENASE"/>
    <property type="match status" value="1"/>
</dbReference>
<name>A0A9D4TQ69_CHLVU</name>
<feature type="region of interest" description="Disordered" evidence="8">
    <location>
        <begin position="285"/>
        <end position="341"/>
    </location>
</feature>
<evidence type="ECO:0000256" key="4">
    <source>
        <dbReference type="ARBA" id="ARBA00023004"/>
    </source>
</evidence>
<evidence type="ECO:0000313" key="11">
    <source>
        <dbReference type="Proteomes" id="UP001055712"/>
    </source>
</evidence>
<gene>
    <name evidence="10" type="ORF">D9Q98_004715</name>
</gene>
<feature type="binding site" evidence="7">
    <location>
        <position position="845"/>
    </location>
    <ligand>
        <name>Fe cation</name>
        <dbReference type="ChEBI" id="CHEBI:24875"/>
        <note>catalytic</note>
    </ligand>
</feature>
<dbReference type="InterPro" id="IPR004294">
    <property type="entry name" value="Carotenoid_Oase"/>
</dbReference>
<dbReference type="GO" id="GO:0016121">
    <property type="term" value="P:carotene catabolic process"/>
    <property type="evidence" value="ECO:0007669"/>
    <property type="project" value="TreeGrafter"/>
</dbReference>
<dbReference type="EC" id="1.14.99.n4" evidence="5"/>
<dbReference type="GO" id="GO:0009570">
    <property type="term" value="C:chloroplast stroma"/>
    <property type="evidence" value="ECO:0007669"/>
    <property type="project" value="TreeGrafter"/>
</dbReference>
<keyword evidence="9" id="KW-1133">Transmembrane helix</keyword>
<proteinExistence type="inferred from homology"/>
<dbReference type="EMBL" id="SIDB01000006">
    <property type="protein sequence ID" value="KAI3431668.1"/>
    <property type="molecule type" value="Genomic_DNA"/>
</dbReference>
<evidence type="ECO:0000256" key="1">
    <source>
        <dbReference type="ARBA" id="ARBA00006787"/>
    </source>
</evidence>
<evidence type="ECO:0000256" key="6">
    <source>
        <dbReference type="ARBA" id="ARBA00048709"/>
    </source>
</evidence>
<feature type="binding site" evidence="7">
    <location>
        <position position="666"/>
    </location>
    <ligand>
        <name>Fe cation</name>
        <dbReference type="ChEBI" id="CHEBI:24875"/>
        <note>catalytic</note>
    </ligand>
</feature>
<keyword evidence="2 7" id="KW-0479">Metal-binding</keyword>
<dbReference type="AlphaFoldDB" id="A0A9D4TQ69"/>
<feature type="transmembrane region" description="Helical" evidence="9">
    <location>
        <begin position="95"/>
        <end position="114"/>
    </location>
</feature>
<comment type="caution">
    <text evidence="10">The sequence shown here is derived from an EMBL/GenBank/DDBJ whole genome shotgun (WGS) entry which is preliminary data.</text>
</comment>
<comment type="cofactor">
    <cofactor evidence="7">
        <name>Fe(2+)</name>
        <dbReference type="ChEBI" id="CHEBI:29033"/>
    </cofactor>
    <text evidence="7">Binds 1 Fe(2+) ion per subunit.</text>
</comment>
<evidence type="ECO:0000313" key="10">
    <source>
        <dbReference type="EMBL" id="KAI3431668.1"/>
    </source>
</evidence>
<feature type="transmembrane region" description="Helical" evidence="9">
    <location>
        <begin position="37"/>
        <end position="58"/>
    </location>
</feature>
<keyword evidence="11" id="KW-1185">Reference proteome</keyword>
<reference evidence="10" key="1">
    <citation type="journal article" date="2019" name="Plant J.">
        <title>Chlorella vulgaris genome assembly and annotation reveals the molecular basis for metabolic acclimation to high light conditions.</title>
        <authorList>
            <person name="Cecchin M."/>
            <person name="Marcolungo L."/>
            <person name="Rossato M."/>
            <person name="Girolomoni L."/>
            <person name="Cosentino E."/>
            <person name="Cuine S."/>
            <person name="Li-Beisson Y."/>
            <person name="Delledonne M."/>
            <person name="Ballottari M."/>
        </authorList>
    </citation>
    <scope>NUCLEOTIDE SEQUENCE</scope>
    <source>
        <strain evidence="10">211/11P</strain>
    </source>
</reference>
<protein>
    <recommendedName>
        <fullName evidence="5">carotenoid 9,10-dioxygenase</fullName>
        <ecNumber evidence="5">1.14.99.n4</ecNumber>
    </recommendedName>
</protein>
<sequence>MRDPLALSADKLRVQVRLKRMTAAVKPRLNHLNCVQAIVACSVCLLAASALPVVAYVYVLRFSTTALGPFAWTHWAIVGATCLLGIAAHSLNRRVLLALHVAMCCMLGAALGGFDTAFWYQLTTRCLTYQAVFKGCQQCPCANTNTCTAANLANDVLCQSCTAYPTEVCEPALQTAQNYVIAFTGLAAVLFLAVPAIYSLLVLCRMEASTAVAAARRQMVSFAVDQQATMVESNEKPNVTPAMLSAWVSFLFSTHDPDCVAIGERCRTVLSGRGFELDVKNGPAAKKSGKIKRQATGRPGSRKNVVASSSSSAGVAPEPEELSAAEAGRPRSSAAMTAQSKEKSVSYTVANNFLWALSRLVRLIDGSAKAHPGWDPYLKGHWAPVDTEVHAQDLEVIEGELPLGLRGAFVRTGPNPRLEPAGGYHLFDGDGMCHAVRIDGGKAAYCNHWVRTARLAQEQKAGWPLATKIGDYKGLASLMHMFMTRLAVALGVLTKKDGLGTANTALAFHAGRLLSLHEGDLPYALRIACNGVVETVARRTYGGKIDHPFTAHPKIDPKTGEMFYFGYSVDRKPHCWFGRLDAEGEVAADFPVPLPAPIMMHDMALTQKHVILLDTPLEFDPKVMVKEGKMPFVYKNRPARIGVLPRYAKSGDEVRWFTSERWMCFHTAAAWEEGSKIRLYLCTMRDFSLDAFTATEDAEPYMSEVILDLEDGSCSFRRLPGATPGDFPVIPAHLVGQPVRYSYAATMEANTTGVPHFIGITKYDLQAGGGNAVAGAILHGGARVGGEAYFVRKPDATAEDDGWLITLVTDQDSLQSECVVFDAASMSSTPVARVRMPQRVPSGFHCTFVTAEQLAAQIA</sequence>
<dbReference type="Pfam" id="PF03055">
    <property type="entry name" value="RPE65"/>
    <property type="match status" value="1"/>
</dbReference>